<evidence type="ECO:0000256" key="1">
    <source>
        <dbReference type="SAM" id="MobiDB-lite"/>
    </source>
</evidence>
<geneLocation type="plasmid" evidence="2">
    <name>pVH1</name>
</geneLocation>
<sequence>MAQQNSTLTLSKCQTATNVSPLERESPPKNDFSLVQRKRQRDLKILDRLREIHGLKRKPVRHIRCNPLNYVCTATACIDLNRI</sequence>
<protein>
    <submittedName>
        <fullName evidence="2">Uncharacterized protein</fullName>
    </submittedName>
</protein>
<proteinExistence type="predicted"/>
<keyword evidence="2" id="KW-0614">Plasmid</keyword>
<dbReference type="RefSeq" id="WP_017818219.1">
    <property type="nucleotide sequence ID" value="NZ_CAWMVA010000005.1"/>
</dbReference>
<organism evidence="2">
    <name type="scientific">Vibrio harveyi</name>
    <name type="common">Beneckea harveyi</name>
    <dbReference type="NCBI Taxonomy" id="669"/>
    <lineage>
        <taxon>Bacteria</taxon>
        <taxon>Pseudomonadati</taxon>
        <taxon>Pseudomonadota</taxon>
        <taxon>Gammaproteobacteria</taxon>
        <taxon>Vibrionales</taxon>
        <taxon>Vibrionaceae</taxon>
        <taxon>Vibrio</taxon>
    </lineage>
</organism>
<dbReference type="EMBL" id="HM752247">
    <property type="protein sequence ID" value="ADQ53892.1"/>
    <property type="molecule type" value="Genomic_DNA"/>
</dbReference>
<dbReference type="AlphaFoldDB" id="E5G5G6"/>
<evidence type="ECO:0000313" key="2">
    <source>
        <dbReference type="EMBL" id="ADQ53892.1"/>
    </source>
</evidence>
<accession>E5G5G6</accession>
<name>E5G5G6_VIBHA</name>
<reference evidence="2" key="1">
    <citation type="submission" date="2010-07" db="EMBL/GenBank/DDBJ databases">
        <title>Gene structure and function analysis of the virulence-related plasmid pVH1 from Vibrio harveyi VIB645.</title>
        <authorList>
            <person name="Hou X."/>
            <person name="Sun J."/>
            <person name="Sun B."/>
            <person name="Liu J."/>
            <person name="Zhang X."/>
        </authorList>
    </citation>
    <scope>NUCLEOTIDE SEQUENCE</scope>
    <source>
        <strain evidence="2">VIB645</strain>
        <plasmid evidence="2">pVH1</plasmid>
    </source>
</reference>
<dbReference type="EMBL" id="HM752272">
    <property type="protein sequence ID" value="ADQ53988.1"/>
    <property type="molecule type" value="Genomic_DNA"/>
</dbReference>
<feature type="region of interest" description="Disordered" evidence="1">
    <location>
        <begin position="15"/>
        <end position="34"/>
    </location>
</feature>